<organism evidence="2 3">
    <name type="scientific">Marinobacterium lutimaris</name>
    <dbReference type="NCBI Taxonomy" id="568106"/>
    <lineage>
        <taxon>Bacteria</taxon>
        <taxon>Pseudomonadati</taxon>
        <taxon>Pseudomonadota</taxon>
        <taxon>Gammaproteobacteria</taxon>
        <taxon>Oceanospirillales</taxon>
        <taxon>Oceanospirillaceae</taxon>
        <taxon>Marinobacterium</taxon>
    </lineage>
</organism>
<keyword evidence="3" id="KW-1185">Reference proteome</keyword>
<dbReference type="Proteomes" id="UP000236745">
    <property type="component" value="Unassembled WGS sequence"/>
</dbReference>
<gene>
    <name evidence="2" type="ORF">SAMN05444390_101534</name>
</gene>
<name>A0A1H5UWG4_9GAMM</name>
<dbReference type="EMBL" id="FNVQ01000001">
    <property type="protein sequence ID" value="SEF79294.1"/>
    <property type="molecule type" value="Genomic_DNA"/>
</dbReference>
<evidence type="ECO:0000313" key="2">
    <source>
        <dbReference type="EMBL" id="SEF79294.1"/>
    </source>
</evidence>
<evidence type="ECO:0000259" key="1">
    <source>
        <dbReference type="Pfam" id="PF09361"/>
    </source>
</evidence>
<proteinExistence type="predicted"/>
<dbReference type="AlphaFoldDB" id="A0A1H5UWG4"/>
<protein>
    <submittedName>
        <fullName evidence="2">Phasin family protein</fullName>
    </submittedName>
</protein>
<dbReference type="InterPro" id="IPR018968">
    <property type="entry name" value="Phasin"/>
</dbReference>
<feature type="domain" description="Phasin" evidence="1">
    <location>
        <begin position="4"/>
        <end position="97"/>
    </location>
</feature>
<sequence>MYEDMKDKMKPVMDMAEINKKTTETLIALQSQYVSDFVNSSLTQMKALTATKEPKAAFEAQVQYLKEVEAKLTDVAEKEMAALTSAREELTSIIEKSVTDMSSSPYFAELQKFMKPMDMKAK</sequence>
<reference evidence="2" key="1">
    <citation type="submission" date="2016-10" db="EMBL/GenBank/DDBJ databases">
        <authorList>
            <person name="de Groot N.N."/>
        </authorList>
    </citation>
    <scope>NUCLEOTIDE SEQUENCE [LARGE SCALE GENOMIC DNA]</scope>
    <source>
        <strain evidence="2">DSM 22012</strain>
    </source>
</reference>
<dbReference type="RefSeq" id="WP_104001517.1">
    <property type="nucleotide sequence ID" value="NZ_FNVQ01000001.1"/>
</dbReference>
<accession>A0A1H5UWG4</accession>
<evidence type="ECO:0000313" key="3">
    <source>
        <dbReference type="Proteomes" id="UP000236745"/>
    </source>
</evidence>
<dbReference type="OrthoDB" id="6119883at2"/>
<dbReference type="Pfam" id="PF09361">
    <property type="entry name" value="Phasin_2"/>
    <property type="match status" value="1"/>
</dbReference>